<protein>
    <submittedName>
        <fullName evidence="1">Uncharacterized protein</fullName>
    </submittedName>
</protein>
<name>A0A836D2F5_SHEEP</name>
<accession>A0A836D2F5</accession>
<comment type="caution">
    <text evidence="1">The sequence shown here is derived from an EMBL/GenBank/DDBJ whole genome shotgun (WGS) entry which is preliminary data.</text>
</comment>
<dbReference type="AlphaFoldDB" id="A0A836D2F5"/>
<reference evidence="1 2" key="1">
    <citation type="submission" date="2020-12" db="EMBL/GenBank/DDBJ databases">
        <title>De novo assembly of Tibetan sheep genome.</title>
        <authorList>
            <person name="Li X."/>
        </authorList>
    </citation>
    <scope>NUCLEOTIDE SEQUENCE [LARGE SCALE GENOMIC DNA]</scope>
    <source>
        <tissue evidence="1">Heart</tissue>
    </source>
</reference>
<gene>
    <name evidence="1" type="ORF">JEQ12_017622</name>
</gene>
<dbReference type="Proteomes" id="UP000664991">
    <property type="component" value="Unassembled WGS sequence"/>
</dbReference>
<sequence length="146" mass="15940">MRIHPENAELSQLCLRWCIGIANVSSEIKPVPLPRSPAFLYLGSFVSELDQASLSFQIPVSSVKTFTGYVLDSSGVLTQLVCYGAQGQGTRVTVLSGLAFISVLHDLVDGALNWKSRVRGLWKIFAADTEVRIGKEWLSGFQGLVL</sequence>
<evidence type="ECO:0000313" key="2">
    <source>
        <dbReference type="Proteomes" id="UP000664991"/>
    </source>
</evidence>
<proteinExistence type="predicted"/>
<organism evidence="1 2">
    <name type="scientific">Ovis aries</name>
    <name type="common">Sheep</name>
    <dbReference type="NCBI Taxonomy" id="9940"/>
    <lineage>
        <taxon>Eukaryota</taxon>
        <taxon>Metazoa</taxon>
        <taxon>Chordata</taxon>
        <taxon>Craniata</taxon>
        <taxon>Vertebrata</taxon>
        <taxon>Euteleostomi</taxon>
        <taxon>Mammalia</taxon>
        <taxon>Eutheria</taxon>
        <taxon>Laurasiatheria</taxon>
        <taxon>Artiodactyla</taxon>
        <taxon>Ruminantia</taxon>
        <taxon>Pecora</taxon>
        <taxon>Bovidae</taxon>
        <taxon>Caprinae</taxon>
        <taxon>Ovis</taxon>
    </lineage>
</organism>
<evidence type="ECO:0000313" key="1">
    <source>
        <dbReference type="EMBL" id="KAG5207858.1"/>
    </source>
</evidence>
<dbReference type="EMBL" id="JAEMGP010000006">
    <property type="protein sequence ID" value="KAG5207858.1"/>
    <property type="molecule type" value="Genomic_DNA"/>
</dbReference>